<sequence>MKKILLLLPFILFCGEISVKKLIDNYQRGHYKYVCLEGYKNFRILEKDEDLLSMYAFSCLRSDYIDRLAVPILILGKTRESRKNRAYFSLILAQKNILISALTDGEKYTNLHVPTSDHIISKVFNLYFQKKYKKIDNIYEFFDKNNKNCIYRVYIQYKKSRPFLVIEEIQNKSKKIHIYR</sequence>
<proteinExistence type="predicted"/>
<dbReference type="EMBL" id="FWWZ01000001">
    <property type="protein sequence ID" value="SMC09629.1"/>
    <property type="molecule type" value="Genomic_DNA"/>
</dbReference>
<keyword evidence="2" id="KW-1185">Reference proteome</keyword>
<accession>A0A1W1WTW4</accession>
<organism evidence="1 2">
    <name type="scientific">Nitratiruptor tergarcus DSM 16512</name>
    <dbReference type="NCBI Taxonomy" id="1069081"/>
    <lineage>
        <taxon>Bacteria</taxon>
        <taxon>Pseudomonadati</taxon>
        <taxon>Campylobacterota</taxon>
        <taxon>Epsilonproteobacteria</taxon>
        <taxon>Nautiliales</taxon>
        <taxon>Nitratiruptoraceae</taxon>
        <taxon>Nitratiruptor</taxon>
    </lineage>
</organism>
<protein>
    <submittedName>
        <fullName evidence="1">Uncharacterized protein</fullName>
    </submittedName>
</protein>
<reference evidence="2" key="1">
    <citation type="submission" date="2017-04" db="EMBL/GenBank/DDBJ databases">
        <authorList>
            <person name="Varghese N."/>
            <person name="Submissions S."/>
        </authorList>
    </citation>
    <scope>NUCLEOTIDE SEQUENCE [LARGE SCALE GENOMIC DNA]</scope>
    <source>
        <strain evidence="2">DSM 16512</strain>
    </source>
</reference>
<name>A0A1W1WTW4_9BACT</name>
<dbReference type="AlphaFoldDB" id="A0A1W1WTW4"/>
<evidence type="ECO:0000313" key="1">
    <source>
        <dbReference type="EMBL" id="SMC09629.1"/>
    </source>
</evidence>
<dbReference type="RefSeq" id="WP_084275845.1">
    <property type="nucleotide sequence ID" value="NZ_AP026671.1"/>
</dbReference>
<dbReference type="OrthoDB" id="5363116at2"/>
<dbReference type="STRING" id="1069081.SAMN05660197_1450"/>
<evidence type="ECO:0000313" key="2">
    <source>
        <dbReference type="Proteomes" id="UP000192602"/>
    </source>
</evidence>
<dbReference type="Proteomes" id="UP000192602">
    <property type="component" value="Unassembled WGS sequence"/>
</dbReference>
<gene>
    <name evidence="1" type="ORF">SAMN05660197_1450</name>
</gene>